<evidence type="ECO:0000256" key="8">
    <source>
        <dbReference type="ARBA" id="ARBA00023229"/>
    </source>
</evidence>
<dbReference type="OrthoDB" id="9809438at2"/>
<dbReference type="SUPFAM" id="SSF55060">
    <property type="entry name" value="GHMP Kinase, C-terminal domain"/>
    <property type="match status" value="1"/>
</dbReference>
<comment type="function">
    <text evidence="11">Catalyzes the phosphorylation of the position 2 hydroxy group of 4-diphosphocytidyl-2C-methyl-D-erythritol.</text>
</comment>
<protein>
    <recommendedName>
        <fullName evidence="3 11">4-diphosphocytidyl-2-C-methyl-D-erythritol kinase</fullName>
        <shortName evidence="11">CMK</shortName>
        <ecNumber evidence="2 11">2.7.1.148</ecNumber>
    </recommendedName>
    <alternativeName>
        <fullName evidence="9 11">4-(cytidine-5'-diphospho)-2-C-methyl-D-erythritol kinase</fullName>
    </alternativeName>
</protein>
<evidence type="ECO:0000313" key="14">
    <source>
        <dbReference type="EMBL" id="QCR08595.1"/>
    </source>
</evidence>
<reference evidence="14 15" key="1">
    <citation type="submission" date="2018-11" db="EMBL/GenBank/DDBJ databases">
        <title>Genome sequences of Brenneria nigrifluens and Brenneria rubrifaciens.</title>
        <authorList>
            <person name="Poret-Peterson A.T."/>
            <person name="McClean A.E."/>
            <person name="Kluepfel D.A."/>
        </authorList>
    </citation>
    <scope>NUCLEOTIDE SEQUENCE [LARGE SCALE GENOMIC DNA]</scope>
    <source>
        <strain evidence="14 15">6D370</strain>
    </source>
</reference>
<evidence type="ECO:0000256" key="4">
    <source>
        <dbReference type="ARBA" id="ARBA00022679"/>
    </source>
</evidence>
<feature type="domain" description="GHMP kinase N-terminal" evidence="12">
    <location>
        <begin position="69"/>
        <end position="152"/>
    </location>
</feature>
<comment type="similarity">
    <text evidence="1 11">Belongs to the GHMP kinase family. IspE subfamily.</text>
</comment>
<comment type="pathway">
    <text evidence="10 11">Isoprenoid biosynthesis; isopentenyl diphosphate biosynthesis via DXP pathway; isopentenyl diphosphate from 1-deoxy-D-xylulose 5-phosphate: step 3/6.</text>
</comment>
<dbReference type="UniPathway" id="UPA00056">
    <property type="reaction ID" value="UER00094"/>
</dbReference>
<dbReference type="NCBIfam" id="TIGR00154">
    <property type="entry name" value="ispE"/>
    <property type="match status" value="1"/>
</dbReference>
<gene>
    <name evidence="11" type="primary">ispE</name>
    <name evidence="14" type="ORF">EH207_08700</name>
</gene>
<evidence type="ECO:0000256" key="7">
    <source>
        <dbReference type="ARBA" id="ARBA00022840"/>
    </source>
</evidence>
<dbReference type="InterPro" id="IPR004424">
    <property type="entry name" value="IspE"/>
</dbReference>
<evidence type="ECO:0000256" key="11">
    <source>
        <dbReference type="HAMAP-Rule" id="MF_00061"/>
    </source>
</evidence>
<evidence type="ECO:0000256" key="3">
    <source>
        <dbReference type="ARBA" id="ARBA00017473"/>
    </source>
</evidence>
<dbReference type="GO" id="GO:0050515">
    <property type="term" value="F:4-(cytidine 5'-diphospho)-2-C-methyl-D-erythritol kinase activity"/>
    <property type="evidence" value="ECO:0007669"/>
    <property type="project" value="UniProtKB-UniRule"/>
</dbReference>
<dbReference type="RefSeq" id="WP_137713633.1">
    <property type="nucleotide sequence ID" value="NZ_CP034035.1"/>
</dbReference>
<feature type="binding site" evidence="11">
    <location>
        <begin position="103"/>
        <end position="113"/>
    </location>
    <ligand>
        <name>ATP</name>
        <dbReference type="ChEBI" id="CHEBI:30616"/>
    </ligand>
</feature>
<evidence type="ECO:0000256" key="1">
    <source>
        <dbReference type="ARBA" id="ARBA00009684"/>
    </source>
</evidence>
<dbReference type="SUPFAM" id="SSF54211">
    <property type="entry name" value="Ribosomal protein S5 domain 2-like"/>
    <property type="match status" value="1"/>
</dbReference>
<dbReference type="GO" id="GO:0016114">
    <property type="term" value="P:terpenoid biosynthetic process"/>
    <property type="evidence" value="ECO:0007669"/>
    <property type="project" value="UniProtKB-UniRule"/>
</dbReference>
<keyword evidence="15" id="KW-1185">Reference proteome</keyword>
<dbReference type="PANTHER" id="PTHR43527">
    <property type="entry name" value="4-DIPHOSPHOCYTIDYL-2-C-METHYL-D-ERYTHRITOL KINASE, CHLOROPLASTIC"/>
    <property type="match status" value="1"/>
</dbReference>
<organism evidence="14 15">
    <name type="scientific">Brenneria rubrifaciens</name>
    <dbReference type="NCBI Taxonomy" id="55213"/>
    <lineage>
        <taxon>Bacteria</taxon>
        <taxon>Pseudomonadati</taxon>
        <taxon>Pseudomonadota</taxon>
        <taxon>Gammaproteobacteria</taxon>
        <taxon>Enterobacterales</taxon>
        <taxon>Pectobacteriaceae</taxon>
        <taxon>Brenneria</taxon>
    </lineage>
</organism>
<dbReference type="InterPro" id="IPR013750">
    <property type="entry name" value="GHMP_kinase_C_dom"/>
</dbReference>
<feature type="active site" evidence="11">
    <location>
        <position position="145"/>
    </location>
</feature>
<keyword evidence="6 11" id="KW-0418">Kinase</keyword>
<dbReference type="Pfam" id="PF00288">
    <property type="entry name" value="GHMP_kinases_N"/>
    <property type="match status" value="1"/>
</dbReference>
<dbReference type="PANTHER" id="PTHR43527:SF2">
    <property type="entry name" value="4-DIPHOSPHOCYTIDYL-2-C-METHYL-D-ERYTHRITOL KINASE, CHLOROPLASTIC"/>
    <property type="match status" value="1"/>
</dbReference>
<dbReference type="PIRSF" id="PIRSF010376">
    <property type="entry name" value="IspE"/>
    <property type="match status" value="1"/>
</dbReference>
<evidence type="ECO:0000256" key="5">
    <source>
        <dbReference type="ARBA" id="ARBA00022741"/>
    </source>
</evidence>
<dbReference type="InterPro" id="IPR020568">
    <property type="entry name" value="Ribosomal_Su5_D2-typ_SF"/>
</dbReference>
<evidence type="ECO:0000313" key="15">
    <source>
        <dbReference type="Proteomes" id="UP000299580"/>
    </source>
</evidence>
<dbReference type="InterPro" id="IPR014721">
    <property type="entry name" value="Ribsml_uS5_D2-typ_fold_subgr"/>
</dbReference>
<evidence type="ECO:0000259" key="12">
    <source>
        <dbReference type="Pfam" id="PF00288"/>
    </source>
</evidence>
<dbReference type="HAMAP" id="MF_00061">
    <property type="entry name" value="IspE"/>
    <property type="match status" value="1"/>
</dbReference>
<evidence type="ECO:0000256" key="10">
    <source>
        <dbReference type="ARBA" id="ARBA00060636"/>
    </source>
</evidence>
<dbReference type="GO" id="GO:0019288">
    <property type="term" value="P:isopentenyl diphosphate biosynthetic process, methylerythritol 4-phosphate pathway"/>
    <property type="evidence" value="ECO:0007669"/>
    <property type="project" value="UniProtKB-UniRule"/>
</dbReference>
<dbReference type="AlphaFoldDB" id="A0A4P8QWK1"/>
<dbReference type="FunFam" id="3.30.70.890:FF:000004">
    <property type="entry name" value="4-diphosphocytidyl-2-C-methyl-D-erythritol kinase"/>
    <property type="match status" value="1"/>
</dbReference>
<evidence type="ECO:0000256" key="6">
    <source>
        <dbReference type="ARBA" id="ARBA00022777"/>
    </source>
</evidence>
<evidence type="ECO:0000259" key="13">
    <source>
        <dbReference type="Pfam" id="PF08544"/>
    </source>
</evidence>
<dbReference type="KEGG" id="brb:EH207_08700"/>
<evidence type="ECO:0000256" key="9">
    <source>
        <dbReference type="ARBA" id="ARBA00032554"/>
    </source>
</evidence>
<dbReference type="FunFam" id="3.30.230.10:FF:000022">
    <property type="entry name" value="4-diphosphocytidyl-2-C-methyl-D-erythritol kinase"/>
    <property type="match status" value="1"/>
</dbReference>
<dbReference type="EMBL" id="CP034035">
    <property type="protein sequence ID" value="QCR08595.1"/>
    <property type="molecule type" value="Genomic_DNA"/>
</dbReference>
<keyword evidence="8 11" id="KW-0414">Isoprene biosynthesis</keyword>
<dbReference type="GO" id="GO:0005524">
    <property type="term" value="F:ATP binding"/>
    <property type="evidence" value="ECO:0007669"/>
    <property type="project" value="UniProtKB-UniRule"/>
</dbReference>
<accession>A0A4P8QWK1</accession>
<evidence type="ECO:0000256" key="2">
    <source>
        <dbReference type="ARBA" id="ARBA00012052"/>
    </source>
</evidence>
<dbReference type="Proteomes" id="UP000299580">
    <property type="component" value="Chromosome"/>
</dbReference>
<feature type="active site" evidence="11">
    <location>
        <position position="14"/>
    </location>
</feature>
<name>A0A4P8QWK1_9GAMM</name>
<dbReference type="Pfam" id="PF08544">
    <property type="entry name" value="GHMP_kinases_C"/>
    <property type="match status" value="1"/>
</dbReference>
<dbReference type="InterPro" id="IPR036554">
    <property type="entry name" value="GHMP_kinase_C_sf"/>
</dbReference>
<dbReference type="Gene3D" id="3.30.230.10">
    <property type="match status" value="1"/>
</dbReference>
<sequence length="292" mass="31926">MQPHCIEKWPSPAKLNLFLYITGRRADGYHLLQTLFQFLDYGDTLTITPRQDDNINLLTPIAGIEDEQNLIVRAARLLQQHCLRHGLHPARFGADIRIEKCLPMGGGLGGGSSNAATVLVALNRLWACGLGADTLAALGLQLGADVPVFVHGHAAFAQGVGEKLTPATPPEKWYLVAHPGISIATSLIFGDPQLKRDSPVRSLETLLKQTFVNDCEAIARKRFREVEQLLSWLLEYAPARLTGTGACVFAEFDTESEARRVLGQAPEWLNGFVARGVNVSPLQRALSGQFQV</sequence>
<keyword evidence="5 11" id="KW-0547">Nucleotide-binding</keyword>
<keyword evidence="4 11" id="KW-0808">Transferase</keyword>
<dbReference type="InterPro" id="IPR006204">
    <property type="entry name" value="GHMP_kinase_N_dom"/>
</dbReference>
<comment type="catalytic activity">
    <reaction evidence="11">
        <text>4-CDP-2-C-methyl-D-erythritol + ATP = 4-CDP-2-C-methyl-D-erythritol 2-phosphate + ADP + H(+)</text>
        <dbReference type="Rhea" id="RHEA:18437"/>
        <dbReference type="ChEBI" id="CHEBI:15378"/>
        <dbReference type="ChEBI" id="CHEBI:30616"/>
        <dbReference type="ChEBI" id="CHEBI:57823"/>
        <dbReference type="ChEBI" id="CHEBI:57919"/>
        <dbReference type="ChEBI" id="CHEBI:456216"/>
        <dbReference type="EC" id="2.7.1.148"/>
    </reaction>
</comment>
<keyword evidence="7 11" id="KW-0067">ATP-binding</keyword>
<dbReference type="EC" id="2.7.1.148" evidence="2 11"/>
<proteinExistence type="inferred from homology"/>
<dbReference type="Gene3D" id="3.30.70.890">
    <property type="entry name" value="GHMP kinase, C-terminal domain"/>
    <property type="match status" value="1"/>
</dbReference>
<feature type="domain" description="GHMP kinase C-terminal" evidence="13">
    <location>
        <begin position="206"/>
        <end position="268"/>
    </location>
</feature>
<comment type="subunit">
    <text evidence="11">Homodimer.</text>
</comment>